<organism evidence="8 9">
    <name type="scientific">Rhodovulum adriaticum</name>
    <name type="common">Rhodopseudomonas adriatica</name>
    <dbReference type="NCBI Taxonomy" id="35804"/>
    <lineage>
        <taxon>Bacteria</taxon>
        <taxon>Pseudomonadati</taxon>
        <taxon>Pseudomonadota</taxon>
        <taxon>Alphaproteobacteria</taxon>
        <taxon>Rhodobacterales</taxon>
        <taxon>Paracoccaceae</taxon>
        <taxon>Rhodovulum</taxon>
    </lineage>
</organism>
<dbReference type="InterPro" id="IPR027417">
    <property type="entry name" value="P-loop_NTPase"/>
</dbReference>
<keyword evidence="4 6" id="KW-0547">Nucleotide-binding</keyword>
<dbReference type="NCBIfam" id="TIGR02322">
    <property type="entry name" value="phosphon_PhnN"/>
    <property type="match status" value="1"/>
</dbReference>
<keyword evidence="9" id="KW-1185">Reference proteome</keyword>
<comment type="caution">
    <text evidence="8">The sequence shown here is derived from an EMBL/GenBank/DDBJ whole genome shotgun (WGS) entry which is preliminary data.</text>
</comment>
<dbReference type="GO" id="GO:0005829">
    <property type="term" value="C:cytosol"/>
    <property type="evidence" value="ECO:0007669"/>
    <property type="project" value="TreeGrafter"/>
</dbReference>
<dbReference type="SUPFAM" id="SSF52540">
    <property type="entry name" value="P-loop containing nucleoside triphosphate hydrolases"/>
    <property type="match status" value="1"/>
</dbReference>
<evidence type="ECO:0000313" key="9">
    <source>
        <dbReference type="Proteomes" id="UP000295733"/>
    </source>
</evidence>
<dbReference type="HAMAP" id="MF_00836">
    <property type="entry name" value="PhnN"/>
    <property type="match status" value="1"/>
</dbReference>
<dbReference type="SMART" id="SM00072">
    <property type="entry name" value="GuKc"/>
    <property type="match status" value="1"/>
</dbReference>
<proteinExistence type="inferred from homology"/>
<protein>
    <recommendedName>
        <fullName evidence="6">Ribose 1,5-bisphosphate phosphokinase PhnN</fullName>
        <ecNumber evidence="6">2.7.4.23</ecNumber>
    </recommendedName>
    <alternativeName>
        <fullName evidence="6">Ribose 1,5-bisphosphokinase</fullName>
    </alternativeName>
</protein>
<dbReference type="GO" id="GO:0033863">
    <property type="term" value="F:ribose 1,5-bisphosphate phosphokinase activity"/>
    <property type="evidence" value="ECO:0007669"/>
    <property type="project" value="UniProtKB-UniRule"/>
</dbReference>
<comment type="catalytic activity">
    <reaction evidence="1 6">
        <text>alpha-D-ribose 1,5-bisphosphate + ATP = 5-phospho-alpha-D-ribose 1-diphosphate + ADP</text>
        <dbReference type="Rhea" id="RHEA:20109"/>
        <dbReference type="ChEBI" id="CHEBI:30616"/>
        <dbReference type="ChEBI" id="CHEBI:58017"/>
        <dbReference type="ChEBI" id="CHEBI:68688"/>
        <dbReference type="ChEBI" id="CHEBI:456216"/>
        <dbReference type="EC" id="2.7.4.23"/>
    </reaction>
</comment>
<evidence type="ECO:0000259" key="7">
    <source>
        <dbReference type="PROSITE" id="PS50052"/>
    </source>
</evidence>
<dbReference type="PANTHER" id="PTHR23117">
    <property type="entry name" value="GUANYLATE KINASE-RELATED"/>
    <property type="match status" value="1"/>
</dbReference>
<dbReference type="Proteomes" id="UP000295733">
    <property type="component" value="Unassembled WGS sequence"/>
</dbReference>
<dbReference type="GO" id="GO:0006015">
    <property type="term" value="P:5-phosphoribose 1-diphosphate biosynthetic process"/>
    <property type="evidence" value="ECO:0007669"/>
    <property type="project" value="UniProtKB-UniRule"/>
</dbReference>
<dbReference type="GO" id="GO:0019634">
    <property type="term" value="P:organic phosphonate metabolic process"/>
    <property type="evidence" value="ECO:0007669"/>
    <property type="project" value="UniProtKB-UniRule"/>
</dbReference>
<reference evidence="8 9" key="1">
    <citation type="submission" date="2019-03" db="EMBL/GenBank/DDBJ databases">
        <title>Genomic Encyclopedia of Type Strains, Phase IV (KMG-IV): sequencing the most valuable type-strain genomes for metagenomic binning, comparative biology and taxonomic classification.</title>
        <authorList>
            <person name="Goeker M."/>
        </authorList>
    </citation>
    <scope>NUCLEOTIDE SEQUENCE [LARGE SCALE GENOMIC DNA]</scope>
    <source>
        <strain evidence="8 9">DSM 2781</strain>
    </source>
</reference>
<dbReference type="RefSeq" id="WP_132602180.1">
    <property type="nucleotide sequence ID" value="NZ_NRRP01000002.1"/>
</dbReference>
<dbReference type="InterPro" id="IPR008145">
    <property type="entry name" value="GK/Ca_channel_bsu"/>
</dbReference>
<dbReference type="EMBL" id="SLXL01000004">
    <property type="protein sequence ID" value="TCP23162.1"/>
    <property type="molecule type" value="Genomic_DNA"/>
</dbReference>
<dbReference type="OrthoDB" id="341217at2"/>
<comment type="pathway">
    <text evidence="2 6">Metabolic intermediate biosynthesis; 5-phospho-alpha-D-ribose 1-diphosphate biosynthesis; 5-phospho-alpha-D-ribose 1-diphosphate from D-ribose 5-phosphate (route II): step 3/3.</text>
</comment>
<evidence type="ECO:0000256" key="5">
    <source>
        <dbReference type="ARBA" id="ARBA00022840"/>
    </source>
</evidence>
<keyword evidence="8" id="KW-0418">Kinase</keyword>
<gene>
    <name evidence="6" type="primary">phnN</name>
    <name evidence="8" type="ORF">EV656_104133</name>
</gene>
<dbReference type="UniPathway" id="UPA00087">
    <property type="reaction ID" value="UER00175"/>
</dbReference>
<accession>A0A4R2NNL0</accession>
<dbReference type="AlphaFoldDB" id="A0A4R2NNL0"/>
<keyword evidence="3 6" id="KW-0808">Transferase</keyword>
<evidence type="ECO:0000256" key="6">
    <source>
        <dbReference type="HAMAP-Rule" id="MF_00836"/>
    </source>
</evidence>
<evidence type="ECO:0000256" key="2">
    <source>
        <dbReference type="ARBA" id="ARBA00005069"/>
    </source>
</evidence>
<evidence type="ECO:0000256" key="1">
    <source>
        <dbReference type="ARBA" id="ARBA00000373"/>
    </source>
</evidence>
<dbReference type="InterPro" id="IPR008144">
    <property type="entry name" value="Guanylate_kin-like_dom"/>
</dbReference>
<evidence type="ECO:0000313" key="8">
    <source>
        <dbReference type="EMBL" id="TCP23162.1"/>
    </source>
</evidence>
<feature type="domain" description="Guanylate kinase-like" evidence="7">
    <location>
        <begin position="3"/>
        <end position="176"/>
    </location>
</feature>
<dbReference type="EC" id="2.7.4.23" evidence="6"/>
<evidence type="ECO:0000256" key="4">
    <source>
        <dbReference type="ARBA" id="ARBA00022741"/>
    </source>
</evidence>
<dbReference type="PROSITE" id="PS50052">
    <property type="entry name" value="GUANYLATE_KINASE_2"/>
    <property type="match status" value="1"/>
</dbReference>
<dbReference type="GO" id="GO:0005524">
    <property type="term" value="F:ATP binding"/>
    <property type="evidence" value="ECO:0007669"/>
    <property type="project" value="UniProtKB-KW"/>
</dbReference>
<dbReference type="InterPro" id="IPR012699">
    <property type="entry name" value="PhnN"/>
</dbReference>
<dbReference type="PANTHER" id="PTHR23117:SF8">
    <property type="entry name" value="RIBOSE 1,5-BISPHOSPHATE PHOSPHOKINASE PHNN"/>
    <property type="match status" value="1"/>
</dbReference>
<name>A0A4R2NNL0_RHOAD</name>
<sequence length="180" mass="19611">MAGRLFAIVGPSGVGKDTLMGLARARRPDLRLVRRVITRDPQAGGEDFEPVTQADFARRLQAGAFALHWQAHGLSYGIPCQIDDWLDEGRDVLFNGSRAVLGRAMARYPGLRVLHVTARPETLARRLARRGRESAQDIAARLARADYALPAGLAVTRIDNDGPLEAAVAAMMAALYPERV</sequence>
<comment type="function">
    <text evidence="6">Catalyzes the phosphorylation of ribose 1,5-bisphosphate to 5-phospho-D-ribosyl alpha-1-diphosphate (PRPP).</text>
</comment>
<keyword evidence="5 6" id="KW-0067">ATP-binding</keyword>
<feature type="binding site" evidence="6">
    <location>
        <begin position="10"/>
        <end position="17"/>
    </location>
    <ligand>
        <name>ATP</name>
        <dbReference type="ChEBI" id="CHEBI:30616"/>
    </ligand>
</feature>
<evidence type="ECO:0000256" key="3">
    <source>
        <dbReference type="ARBA" id="ARBA00022679"/>
    </source>
</evidence>
<comment type="similarity">
    <text evidence="6">Belongs to the ribose 1,5-bisphosphokinase family.</text>
</comment>
<dbReference type="Gene3D" id="3.40.50.300">
    <property type="entry name" value="P-loop containing nucleotide triphosphate hydrolases"/>
    <property type="match status" value="1"/>
</dbReference>